<evidence type="ECO:0000256" key="1">
    <source>
        <dbReference type="SAM" id="SignalP"/>
    </source>
</evidence>
<dbReference type="RefSeq" id="WP_252085237.1">
    <property type="nucleotide sequence ID" value="NZ_CP092418.1"/>
</dbReference>
<feature type="signal peptide" evidence="1">
    <location>
        <begin position="1"/>
        <end position="21"/>
    </location>
</feature>
<proteinExistence type="predicted"/>
<evidence type="ECO:0000313" key="2">
    <source>
        <dbReference type="EMBL" id="USD22884.1"/>
    </source>
</evidence>
<keyword evidence="1" id="KW-0732">Signal</keyword>
<organism evidence="2 3">
    <name type="scientific">Microbulbifer variabilis</name>
    <dbReference type="NCBI Taxonomy" id="266805"/>
    <lineage>
        <taxon>Bacteria</taxon>
        <taxon>Pseudomonadati</taxon>
        <taxon>Pseudomonadota</taxon>
        <taxon>Gammaproteobacteria</taxon>
        <taxon>Cellvibrionales</taxon>
        <taxon>Microbulbiferaceae</taxon>
        <taxon>Microbulbifer</taxon>
    </lineage>
</organism>
<name>A0ABY4VLX3_9GAMM</name>
<dbReference type="Proteomes" id="UP001055658">
    <property type="component" value="Chromosome"/>
</dbReference>
<feature type="chain" id="PRO_5046446911" evidence="1">
    <location>
        <begin position="22"/>
        <end position="109"/>
    </location>
</feature>
<evidence type="ECO:0000313" key="3">
    <source>
        <dbReference type="Proteomes" id="UP001055658"/>
    </source>
</evidence>
<keyword evidence="3" id="KW-1185">Reference proteome</keyword>
<accession>A0ABY4VLX3</accession>
<sequence length="109" mass="12168">MKTVVSIVLGIALSQSLSASAAWTEQARIDYLKVHSQGVDVRLKGFENTSAEVACSDTKTFVLVNDESQIYDTKVSFLLSAFMSKTPVNLSYYGCYEDRIRLYSVIIRD</sequence>
<protein>
    <submittedName>
        <fullName evidence="2">Uncharacterized protein</fullName>
    </submittedName>
</protein>
<reference evidence="2" key="1">
    <citation type="submission" date="2022-02" db="EMBL/GenBank/DDBJ databases">
        <title>Coral-associated bacteria.</title>
        <authorList>
            <person name="Tang K."/>
            <person name="Wang X."/>
        </authorList>
    </citation>
    <scope>NUCLEOTIDE SEQUENCE</scope>
    <source>
        <strain evidence="2">SCSIO 43006</strain>
    </source>
</reference>
<gene>
    <name evidence="2" type="ORF">MJO52_07015</name>
</gene>
<dbReference type="EMBL" id="CP092418">
    <property type="protein sequence ID" value="USD22884.1"/>
    <property type="molecule type" value="Genomic_DNA"/>
</dbReference>